<feature type="domain" description="DUF1232" evidence="6">
    <location>
        <begin position="71"/>
        <end position="105"/>
    </location>
</feature>
<evidence type="ECO:0000256" key="4">
    <source>
        <dbReference type="ARBA" id="ARBA00023136"/>
    </source>
</evidence>
<reference evidence="7 8" key="1">
    <citation type="submission" date="2021-06" db="EMBL/GenBank/DDBJ databases">
        <authorList>
            <person name="Sun Q."/>
            <person name="Li D."/>
        </authorList>
    </citation>
    <scope>NUCLEOTIDE SEQUENCE [LARGE SCALE GENOMIC DNA]</scope>
    <source>
        <strain evidence="7 8">MSJ-1</strain>
    </source>
</reference>
<evidence type="ECO:0000256" key="3">
    <source>
        <dbReference type="ARBA" id="ARBA00022989"/>
    </source>
</evidence>
<keyword evidence="8" id="KW-1185">Reference proteome</keyword>
<evidence type="ECO:0000313" key="7">
    <source>
        <dbReference type="EMBL" id="MBU5669418.1"/>
    </source>
</evidence>
<comment type="subcellular location">
    <subcellularLocation>
        <location evidence="1">Endomembrane system</location>
        <topology evidence="1">Multi-pass membrane protein</topology>
    </subcellularLocation>
</comment>
<keyword evidence="2 5" id="KW-0812">Transmembrane</keyword>
<name>A0ABS6FJ07_9FIRM</name>
<evidence type="ECO:0000256" key="5">
    <source>
        <dbReference type="SAM" id="Phobius"/>
    </source>
</evidence>
<evidence type="ECO:0000256" key="2">
    <source>
        <dbReference type="ARBA" id="ARBA00022692"/>
    </source>
</evidence>
<sequence>MNYFSVLRKLFPMARKVYKDKNRFKSVVDESMRKSNKVDLFKEISHELRLVFGLLKDYRRGNYRNIKKKDIFLMLAALLYLLNPADIIPDFIIGVGFVDDLSVLAYIIKKLKDELEKYRIWKENARS</sequence>
<dbReference type="EMBL" id="JAHLQO010000004">
    <property type="protein sequence ID" value="MBU5669418.1"/>
    <property type="molecule type" value="Genomic_DNA"/>
</dbReference>
<dbReference type="InterPro" id="IPR010652">
    <property type="entry name" value="DUF1232"/>
</dbReference>
<proteinExistence type="predicted"/>
<dbReference type="Pfam" id="PF06803">
    <property type="entry name" value="DUF1232"/>
    <property type="match status" value="1"/>
</dbReference>
<comment type="caution">
    <text evidence="7">The sequence shown here is derived from an EMBL/GenBank/DDBJ whole genome shotgun (WGS) entry which is preliminary data.</text>
</comment>
<dbReference type="RefSeq" id="WP_216549252.1">
    <property type="nucleotide sequence ID" value="NZ_JAHLQO010000004.1"/>
</dbReference>
<feature type="transmembrane region" description="Helical" evidence="5">
    <location>
        <begin position="69"/>
        <end position="85"/>
    </location>
</feature>
<gene>
    <name evidence="7" type="ORF">KQI68_06140</name>
</gene>
<accession>A0ABS6FJ07</accession>
<evidence type="ECO:0000313" key="8">
    <source>
        <dbReference type="Proteomes" id="UP000783742"/>
    </source>
</evidence>
<evidence type="ECO:0000259" key="6">
    <source>
        <dbReference type="Pfam" id="PF06803"/>
    </source>
</evidence>
<evidence type="ECO:0000256" key="1">
    <source>
        <dbReference type="ARBA" id="ARBA00004127"/>
    </source>
</evidence>
<keyword evidence="4 5" id="KW-0472">Membrane</keyword>
<organism evidence="7 8">
    <name type="scientific">Peptoniphilus ovalis</name>
    <dbReference type="NCBI Taxonomy" id="2841503"/>
    <lineage>
        <taxon>Bacteria</taxon>
        <taxon>Bacillati</taxon>
        <taxon>Bacillota</taxon>
        <taxon>Tissierellia</taxon>
        <taxon>Tissierellales</taxon>
        <taxon>Peptoniphilaceae</taxon>
        <taxon>Peptoniphilus</taxon>
    </lineage>
</organism>
<dbReference type="Proteomes" id="UP000783742">
    <property type="component" value="Unassembled WGS sequence"/>
</dbReference>
<protein>
    <submittedName>
        <fullName evidence="7">DUF1232 domain-containing protein</fullName>
    </submittedName>
</protein>
<keyword evidence="3 5" id="KW-1133">Transmembrane helix</keyword>